<proteinExistence type="predicted"/>
<gene>
    <name evidence="2" type="ORF">ASZ90_013594</name>
</gene>
<feature type="region of interest" description="Disordered" evidence="1">
    <location>
        <begin position="156"/>
        <end position="175"/>
    </location>
</feature>
<feature type="compositionally biased region" description="Basic and acidic residues" evidence="1">
    <location>
        <begin position="161"/>
        <end position="175"/>
    </location>
</feature>
<name>A0A0W8F766_9ZZZZ</name>
<comment type="caution">
    <text evidence="2">The sequence shown here is derived from an EMBL/GenBank/DDBJ whole genome shotgun (WGS) entry which is preliminary data.</text>
</comment>
<accession>A0A0W8F766</accession>
<protein>
    <recommendedName>
        <fullName evidence="3">CHAT domain-containing protein</fullName>
    </recommendedName>
</protein>
<reference evidence="2" key="1">
    <citation type="journal article" date="2015" name="Proc. Natl. Acad. Sci. U.S.A.">
        <title>Networks of energetic and metabolic interactions define dynamics in microbial communities.</title>
        <authorList>
            <person name="Embree M."/>
            <person name="Liu J.K."/>
            <person name="Al-Bassam M.M."/>
            <person name="Zengler K."/>
        </authorList>
    </citation>
    <scope>NUCLEOTIDE SEQUENCE</scope>
</reference>
<sequence>MIEQSIRDLKEAIFSEKGLNPDLLIHLAPYLTEPLLSRAISIAYAVSDPYQRALILLALAESAHLSDARKKALVDAAHEAEHEITSQPERIKVLKRILLLTTSQDRILVQAELVQEENWEADLKGRPSISSKDLEKWDLMLKGVSNSVDDFKGGGWTHYSPKAEQKGHPPPKTRKDEADVFESVASKDDGIGMSLPEQIASMSEEERRNLFRVALTRLQIRTVNTGFAPSQHADNPLDPQTPLKPGQTYCFWLDIGRPTLKSIETAPATIPDYVPPKARLVVAIFPFDGEIEITEGADVGELELQDDGTARVLHQPDPSMRAVSDVDILNRRLLFPVKSPAQEGTFRLRCNIYYEQILIQSRLIRAIVANHGLQKEGALSSEVDYTLSHTLWANHLRGFAPHRLSILLNSNGDGTHTLSFFGAKEQEPIFKNSAVIPATELKNLTENARKALWKASWGEEKPWKEGEGQTYRYLDRFSDENLSLKRLEEDLISLARRGYLLYDAIIGKFIKTHSKTNELARLMLNPGMVQIAIRDSPTQILPAALIYDYPLDTKAGSYKLCEAFSAALQSNSPLDKAPCFNGLCPHSKRDEMGNPDGYVCPSGFWGFRHILGFPTSVPDESSSEIVMDDGPHMVVCVATNLDRLDGHMRALREIRTDISWHYSDKRLEIINNLKSPKSHLIYFYCHGGISTNNIPYLQVGDGTGNDFIDGSNLNAFNIEWIEPKPLVFINGCHTTALDPEMAINLVADFVRSGSAGVIGTETTIFEPLACSFAEACLGHFLKDKSSIGDAIRMARLKLLKEYNPLGLVYTPFVLPDLHVKDKS</sequence>
<dbReference type="AlphaFoldDB" id="A0A0W8F766"/>
<evidence type="ECO:0000313" key="2">
    <source>
        <dbReference type="EMBL" id="KUG16736.1"/>
    </source>
</evidence>
<evidence type="ECO:0008006" key="3">
    <source>
        <dbReference type="Google" id="ProtNLM"/>
    </source>
</evidence>
<organism evidence="2">
    <name type="scientific">hydrocarbon metagenome</name>
    <dbReference type="NCBI Taxonomy" id="938273"/>
    <lineage>
        <taxon>unclassified sequences</taxon>
        <taxon>metagenomes</taxon>
        <taxon>ecological metagenomes</taxon>
    </lineage>
</organism>
<dbReference type="EMBL" id="LNQE01001482">
    <property type="protein sequence ID" value="KUG16736.1"/>
    <property type="molecule type" value="Genomic_DNA"/>
</dbReference>
<evidence type="ECO:0000256" key="1">
    <source>
        <dbReference type="SAM" id="MobiDB-lite"/>
    </source>
</evidence>